<dbReference type="EMBL" id="VDEP01000009">
    <property type="protein sequence ID" value="KAA1137343.1"/>
    <property type="molecule type" value="Genomic_DNA"/>
</dbReference>
<evidence type="ECO:0000313" key="2">
    <source>
        <dbReference type="EMBL" id="KAA1137343.1"/>
    </source>
</evidence>
<comment type="caution">
    <text evidence="2">The sequence shown here is derived from an EMBL/GenBank/DDBJ whole genome shotgun (WGS) entry which is preliminary data.</text>
</comment>
<feature type="compositionally biased region" description="Gly residues" evidence="1">
    <location>
        <begin position="370"/>
        <end position="380"/>
    </location>
</feature>
<feature type="compositionally biased region" description="Acidic residues" evidence="1">
    <location>
        <begin position="286"/>
        <end position="303"/>
    </location>
</feature>
<feature type="region of interest" description="Disordered" evidence="1">
    <location>
        <begin position="363"/>
        <end position="386"/>
    </location>
</feature>
<evidence type="ECO:0000256" key="1">
    <source>
        <dbReference type="SAM" id="MobiDB-lite"/>
    </source>
</evidence>
<proteinExistence type="predicted"/>
<feature type="region of interest" description="Disordered" evidence="1">
    <location>
        <begin position="153"/>
        <end position="174"/>
    </location>
</feature>
<feature type="compositionally biased region" description="Pro residues" evidence="1">
    <location>
        <begin position="202"/>
        <end position="219"/>
    </location>
</feature>
<feature type="compositionally biased region" description="Polar residues" evidence="1">
    <location>
        <begin position="47"/>
        <end position="68"/>
    </location>
</feature>
<feature type="compositionally biased region" description="Basic and acidic residues" evidence="1">
    <location>
        <begin position="31"/>
        <end position="46"/>
    </location>
</feature>
<organism evidence="2 3">
    <name type="scientific">Puccinia graminis f. sp. tritici</name>
    <dbReference type="NCBI Taxonomy" id="56615"/>
    <lineage>
        <taxon>Eukaryota</taxon>
        <taxon>Fungi</taxon>
        <taxon>Dikarya</taxon>
        <taxon>Basidiomycota</taxon>
        <taxon>Pucciniomycotina</taxon>
        <taxon>Pucciniomycetes</taxon>
        <taxon>Pucciniales</taxon>
        <taxon>Pucciniaceae</taxon>
        <taxon>Puccinia</taxon>
    </lineage>
</organism>
<feature type="region of interest" description="Disordered" evidence="1">
    <location>
        <begin position="31"/>
        <end position="82"/>
    </location>
</feature>
<reference evidence="2 3" key="1">
    <citation type="submission" date="2019-05" db="EMBL/GenBank/DDBJ databases">
        <title>Emergence of the Ug99 lineage of the wheat stem rust pathogen through somatic hybridization.</title>
        <authorList>
            <person name="Li F."/>
            <person name="Upadhyaya N.M."/>
            <person name="Sperschneider J."/>
            <person name="Matny O."/>
            <person name="Nguyen-Phuc H."/>
            <person name="Mago R."/>
            <person name="Raley C."/>
            <person name="Miller M.E."/>
            <person name="Silverstein K.A.T."/>
            <person name="Henningsen E."/>
            <person name="Hirsch C.D."/>
            <person name="Visser B."/>
            <person name="Pretorius Z.A."/>
            <person name="Steffenson B.J."/>
            <person name="Schwessinger B."/>
            <person name="Dodds P.N."/>
            <person name="Figueroa M."/>
        </authorList>
    </citation>
    <scope>NUCLEOTIDE SEQUENCE [LARGE SCALE GENOMIC DNA]</scope>
    <source>
        <strain evidence="2 3">Ug99</strain>
    </source>
</reference>
<dbReference type="Proteomes" id="UP000325313">
    <property type="component" value="Unassembled WGS sequence"/>
</dbReference>
<accession>A0A5B0SJK7</accession>
<feature type="region of interest" description="Disordered" evidence="1">
    <location>
        <begin position="193"/>
        <end position="303"/>
    </location>
</feature>
<sequence length="755" mass="83665">MKAQELDSHPALKPKEQAHVKSLLALIKADIENSDDKGDDERRAESDATQLANGLPPSSASHESTLRVTSMPAVQSLHGDAPISHQQLDLSLPARPNFDTPTPMHEDRQYGLFRSMAVPKVLARTPCPSFGEFSRVDKTPVVDNGLPNLLNPAYANIPDDSPGRKNSRGETSYLTEEGDRFLDSVMASVNQNQNLTPAQGNPVPPVPTPPADKQPPPAIPKRQSERPVVICERQERRPKYRFSTVRLEGIEDNHTGNSRKNRNRVADSEEDEADDHGHSKKSRVDDDSEGDPDAEGIPDDGEWFEPTQQKQQVAVILEHGIGHPAQFRSGPTQEATPRYHPLVDDFISLELMKGMSIPRNPTQGCSSQLAGGGNKRGAGGEIPENRSGRAPSLELFVPGQVLAPQEVDRWNNELARGIRWSHQSAQSALLNIQYLLQHLPPLLSAHAAIPEEDSQQFWKDVDVTSRLCESEDILNTAGNLSLITSDMVDMEQVRSFQLSDKVTKDHTLLPHLATFFAPGRSAYSRLRAALHQTWALKRLANLKDSWIPQAFDDDTNVYTAYYHFCGAYENIGGRMTDNTGAEPGVFSLIQYFIGALAGLAFLSGGCVPKPKQSKIDSYRSKHHLQHVQMLANLVIFGPTSAFTAYRTGPHVTLGNLLSLLEVGASLLKQKVEHGITAPMPHATLDNLWLYFLNFLIKMGFTQLDDKGLPQVNWRVVHQAFYQEFATHVISHMFAEDIEIALAQKRFGVSLYFNSQ</sequence>
<dbReference type="AlphaFoldDB" id="A0A5B0SJK7"/>
<protein>
    <submittedName>
        <fullName evidence="2">Uncharacterized protein</fullName>
    </submittedName>
</protein>
<name>A0A5B0SJK7_PUCGR</name>
<gene>
    <name evidence="2" type="ORF">PGTUg99_013958</name>
</gene>
<evidence type="ECO:0000313" key="3">
    <source>
        <dbReference type="Proteomes" id="UP000325313"/>
    </source>
</evidence>